<reference evidence="1" key="1">
    <citation type="submission" date="2022-09" db="EMBL/GenBank/DDBJ databases">
        <title>Whole genome shotgun sequence of Streptomyces albidoflavus NBRC 12854.</title>
        <authorList>
            <person name="Komaki H."/>
            <person name="Tamura T."/>
        </authorList>
    </citation>
    <scope>NUCLEOTIDE SEQUENCE</scope>
    <source>
        <strain evidence="1">NBRC 12854</strain>
    </source>
</reference>
<protein>
    <submittedName>
        <fullName evidence="1">Uncharacterized protein</fullName>
    </submittedName>
</protein>
<gene>
    <name evidence="1" type="ORF">ScoT_46210</name>
</gene>
<organism evidence="1 2">
    <name type="scientific">Streptomyces albidoflavus</name>
    <dbReference type="NCBI Taxonomy" id="1886"/>
    <lineage>
        <taxon>Bacteria</taxon>
        <taxon>Bacillati</taxon>
        <taxon>Actinomycetota</taxon>
        <taxon>Actinomycetes</taxon>
        <taxon>Kitasatosporales</taxon>
        <taxon>Streptomycetaceae</taxon>
        <taxon>Streptomyces</taxon>
        <taxon>Streptomyces albidoflavus group</taxon>
    </lineage>
</organism>
<name>A0AA37C133_9ACTN</name>
<accession>A0AA37C133</accession>
<comment type="caution">
    <text evidence="1">The sequence shown here is derived from an EMBL/GenBank/DDBJ whole genome shotgun (WGS) entry which is preliminary data.</text>
</comment>
<dbReference type="AlphaFoldDB" id="A0AA37C133"/>
<evidence type="ECO:0000313" key="2">
    <source>
        <dbReference type="Proteomes" id="UP001051844"/>
    </source>
</evidence>
<dbReference type="Proteomes" id="UP001051844">
    <property type="component" value="Unassembled WGS sequence"/>
</dbReference>
<dbReference type="EMBL" id="BNDZ01000005">
    <property type="protein sequence ID" value="GHI48447.1"/>
    <property type="molecule type" value="Genomic_DNA"/>
</dbReference>
<proteinExistence type="predicted"/>
<sequence length="99" mass="10311">MGQLVPPRLPAVPPGPDVSGRVCSPCGIGEHGFCRGNYDWYVGGYASPALTSRCGCTCCPAGVRGVCDRCGQPCGPATAAAHRTCHRPHIPYQPTAKET</sequence>
<evidence type="ECO:0000313" key="1">
    <source>
        <dbReference type="EMBL" id="GHI48447.1"/>
    </source>
</evidence>